<feature type="domain" description="NAD(P)-binding" evidence="1">
    <location>
        <begin position="19"/>
        <end position="156"/>
    </location>
</feature>
<dbReference type="PANTHER" id="PTHR12126:SF11">
    <property type="entry name" value="NADH DEHYDROGENASE [UBIQUINONE] 1 ALPHA SUBCOMPLEX SUBUNIT 9, MITOCHONDRIAL"/>
    <property type="match status" value="1"/>
</dbReference>
<comment type="caution">
    <text evidence="2">The sequence shown here is derived from an EMBL/GenBank/DDBJ whole genome shotgun (WGS) entry which is preliminary data.</text>
</comment>
<dbReference type="InterPro" id="IPR016040">
    <property type="entry name" value="NAD(P)-bd_dom"/>
</dbReference>
<dbReference type="GO" id="GO:0044877">
    <property type="term" value="F:protein-containing complex binding"/>
    <property type="evidence" value="ECO:0007669"/>
    <property type="project" value="TreeGrafter"/>
</dbReference>
<accession>A0A932HZ45</accession>
<dbReference type="Proteomes" id="UP000782312">
    <property type="component" value="Unassembled WGS sequence"/>
</dbReference>
<dbReference type="InterPro" id="IPR036291">
    <property type="entry name" value="NAD(P)-bd_dom_sf"/>
</dbReference>
<dbReference type="InterPro" id="IPR051207">
    <property type="entry name" value="ComplexI_NDUFA9_subunit"/>
</dbReference>
<dbReference type="Gene3D" id="3.40.50.720">
    <property type="entry name" value="NAD(P)-binding Rossmann-like Domain"/>
    <property type="match status" value="1"/>
</dbReference>
<dbReference type="EMBL" id="JACPUR010000030">
    <property type="protein sequence ID" value="MBI3128385.1"/>
    <property type="molecule type" value="Genomic_DNA"/>
</dbReference>
<dbReference type="Pfam" id="PF13460">
    <property type="entry name" value="NAD_binding_10"/>
    <property type="match status" value="1"/>
</dbReference>
<evidence type="ECO:0000313" key="3">
    <source>
        <dbReference type="Proteomes" id="UP000782312"/>
    </source>
</evidence>
<dbReference type="PANTHER" id="PTHR12126">
    <property type="entry name" value="NADH-UBIQUINONE OXIDOREDUCTASE 39 KDA SUBUNIT-RELATED"/>
    <property type="match status" value="1"/>
</dbReference>
<name>A0A932HZ45_UNCTE</name>
<dbReference type="AlphaFoldDB" id="A0A932HZ45"/>
<dbReference type="SUPFAM" id="SSF51735">
    <property type="entry name" value="NAD(P)-binding Rossmann-fold domains"/>
    <property type="match status" value="1"/>
</dbReference>
<organism evidence="2 3">
    <name type="scientific">Tectimicrobiota bacterium</name>
    <dbReference type="NCBI Taxonomy" id="2528274"/>
    <lineage>
        <taxon>Bacteria</taxon>
        <taxon>Pseudomonadati</taxon>
        <taxon>Nitrospinota/Tectimicrobiota group</taxon>
        <taxon>Candidatus Tectimicrobiota</taxon>
    </lineage>
</organism>
<sequence>MRGPGRTARSGTIDIVITGANGAVGQGLIRHLGRSSTIVPTRLRALVRSLERSHGLRPLDAEVIEVRYGDPASVRACIEGADAVVHLAGALLPRPPESLIEANTDSTRAVAEAARAAGAKHFVYLSFPGADPASRNGYLRSKGFAEEILRQKPFSGAIFRVPMILGPGCPSMRKLRQLAGAPLTPLVSGGSVRLQPIALADVLGAIEWALSLPPDEPLKVLDLVGPETISYADLLRRVGQRVGKRPRIFPIPRAAGWLTAALMGLLAPSLGWNRSVFDILFKEHLGDASLARAVVPFPLTPVNETLDQALSPGAG</sequence>
<evidence type="ECO:0000313" key="2">
    <source>
        <dbReference type="EMBL" id="MBI3128385.1"/>
    </source>
</evidence>
<evidence type="ECO:0000259" key="1">
    <source>
        <dbReference type="Pfam" id="PF13460"/>
    </source>
</evidence>
<gene>
    <name evidence="2" type="ORF">HYZ11_12330</name>
</gene>
<protein>
    <submittedName>
        <fullName evidence="2">NAD(P)H-binding protein</fullName>
    </submittedName>
</protein>
<reference evidence="2" key="1">
    <citation type="submission" date="2020-07" db="EMBL/GenBank/DDBJ databases">
        <title>Huge and variable diversity of episymbiotic CPR bacteria and DPANN archaea in groundwater ecosystems.</title>
        <authorList>
            <person name="He C.Y."/>
            <person name="Keren R."/>
            <person name="Whittaker M."/>
            <person name="Farag I.F."/>
            <person name="Doudna J."/>
            <person name="Cate J.H.D."/>
            <person name="Banfield J.F."/>
        </authorList>
    </citation>
    <scope>NUCLEOTIDE SEQUENCE</scope>
    <source>
        <strain evidence="2">NC_groundwater_763_Ag_S-0.2um_68_21</strain>
    </source>
</reference>
<proteinExistence type="predicted"/>